<dbReference type="STRING" id="565045.NOR51B_495"/>
<dbReference type="Gene3D" id="3.30.590.10">
    <property type="entry name" value="Glutamine synthetase/guanido kinase, catalytic domain"/>
    <property type="match status" value="1"/>
</dbReference>
<sequence length="447" mass="49087">MDREVELFLKAYPAVTMVEALITDCNGVARGKWIPKTKLNTVTRSGLKLPKSALALDIWGRDVPELAFENGDMDGYCMAVPGSLTPVLGPNGVNQAQLLMTMTDEEHAPFMGDPRQVLSGVIDRFRRMGLRPCVAVELEFSLLPDPGKEGLLSDTMASKHDVGGNLYALNELDRVEPMLDALRALFEVQGLPYEGIIKEAAPSQFEINMAHSAKTMQVADHIIKMQRGIRTIAKRFGLIASFMPKPMDNVPGNGMHVHCSLLDKRNNNIFNDGTDAGSQHLRHAVGGALDMMADSMLVFAPSYNAYRRFQPGNHAPTFPAWGMDNRTTAVRIPAGPHQAKRIEHRVAGADANPYLTLAVVLAGVLKGLDSQNEPPEPIAGNAYDQQPEGDTLPTLMGDAIDRFSSSEAIANFLSPQFQRIYALTKRQELAEFGSRVTEFELKTYLEI</sequence>
<dbReference type="EMBL" id="DS999411">
    <property type="protein sequence ID" value="EED34558.1"/>
    <property type="molecule type" value="Genomic_DNA"/>
</dbReference>
<dbReference type="Pfam" id="PF00120">
    <property type="entry name" value="Gln-synt_C"/>
    <property type="match status" value="1"/>
</dbReference>
<keyword evidence="8" id="KW-1185">Reference proteome</keyword>
<evidence type="ECO:0000313" key="8">
    <source>
        <dbReference type="Proteomes" id="UP000004699"/>
    </source>
</evidence>
<comment type="similarity">
    <text evidence="4 5">Belongs to the glutamine synthetase family.</text>
</comment>
<dbReference type="InterPro" id="IPR027303">
    <property type="entry name" value="Gln_synth_gly_rich_site"/>
</dbReference>
<comment type="cofactor">
    <cofactor evidence="1">
        <name>Mg(2+)</name>
        <dbReference type="ChEBI" id="CHEBI:18420"/>
    </cofactor>
</comment>
<dbReference type="RefSeq" id="WP_009019306.1">
    <property type="nucleotide sequence ID" value="NZ_DS999411.1"/>
</dbReference>
<organism evidence="7 8">
    <name type="scientific">Luminiphilus syltensis NOR5-1B</name>
    <dbReference type="NCBI Taxonomy" id="565045"/>
    <lineage>
        <taxon>Bacteria</taxon>
        <taxon>Pseudomonadati</taxon>
        <taxon>Pseudomonadota</taxon>
        <taxon>Gammaproteobacteria</taxon>
        <taxon>Cellvibrionales</taxon>
        <taxon>Halieaceae</taxon>
        <taxon>Luminiphilus</taxon>
    </lineage>
</organism>
<dbReference type="GO" id="GO:0006542">
    <property type="term" value="P:glutamine biosynthetic process"/>
    <property type="evidence" value="ECO:0007669"/>
    <property type="project" value="TreeGrafter"/>
</dbReference>
<evidence type="ECO:0000313" key="7">
    <source>
        <dbReference type="EMBL" id="EED34558.1"/>
    </source>
</evidence>
<dbReference type="GO" id="GO:0006598">
    <property type="term" value="P:polyamine catabolic process"/>
    <property type="evidence" value="ECO:0007669"/>
    <property type="project" value="TreeGrafter"/>
</dbReference>
<dbReference type="EC" id="6.3.1.2" evidence="7"/>
<dbReference type="PANTHER" id="PTHR43785">
    <property type="entry name" value="GAMMA-GLUTAMYLPUTRESCINE SYNTHETASE"/>
    <property type="match status" value="1"/>
</dbReference>
<proteinExistence type="inferred from homology"/>
<keyword evidence="2 7" id="KW-0436">Ligase</keyword>
<protein>
    <submittedName>
        <fullName evidence="7">Putative glutamine synthetase</fullName>
        <ecNumber evidence="7">6.3.1.2</ecNumber>
    </submittedName>
</protein>
<dbReference type="InterPro" id="IPR008146">
    <property type="entry name" value="Gln_synth_cat_dom"/>
</dbReference>
<evidence type="ECO:0000259" key="6">
    <source>
        <dbReference type="PROSITE" id="PS51987"/>
    </source>
</evidence>
<dbReference type="HOGENOM" id="CLU_017290_0_0_6"/>
<accession>B8KSK8</accession>
<dbReference type="Proteomes" id="UP000004699">
    <property type="component" value="Unassembled WGS sequence"/>
</dbReference>
<feature type="domain" description="GS catalytic" evidence="6">
    <location>
        <begin position="114"/>
        <end position="447"/>
    </location>
</feature>
<name>B8KSK8_9GAMM</name>
<evidence type="ECO:0000256" key="5">
    <source>
        <dbReference type="RuleBase" id="RU000384"/>
    </source>
</evidence>
<dbReference type="PANTHER" id="PTHR43785:SF12">
    <property type="entry name" value="TYPE-1 GLUTAMINE SYNTHETASE 2"/>
    <property type="match status" value="1"/>
</dbReference>
<dbReference type="GO" id="GO:0004356">
    <property type="term" value="F:glutamine synthetase activity"/>
    <property type="evidence" value="ECO:0007669"/>
    <property type="project" value="UniProtKB-EC"/>
</dbReference>
<gene>
    <name evidence="7" type="primary">glnA_1</name>
    <name evidence="7" type="ORF">NOR51B_495</name>
</gene>
<evidence type="ECO:0000256" key="3">
    <source>
        <dbReference type="ARBA" id="ARBA00022842"/>
    </source>
</evidence>
<evidence type="ECO:0000256" key="2">
    <source>
        <dbReference type="ARBA" id="ARBA00022598"/>
    </source>
</evidence>
<dbReference type="SUPFAM" id="SSF55931">
    <property type="entry name" value="Glutamine synthetase/guanido kinase"/>
    <property type="match status" value="1"/>
</dbReference>
<dbReference type="eggNOG" id="COG0174">
    <property type="taxonomic scope" value="Bacteria"/>
</dbReference>
<reference evidence="8" key="1">
    <citation type="journal article" date="2013" name="BMC Microbiol.">
        <title>Taxonomy and evolution of bacteriochlorophyll a-containing members of the OM60/NOR5 clade of marine gammaproteobacteria: description of Luminiphilus syltensis gen. nov., sp. nov., reclassification of Haliea rubra as Pseudohaliea rubra gen. nov., comb. nov., and emendation of Chromatocurvus halotolerans.</title>
        <authorList>
            <person name="Spring S."/>
            <person name="Riedel T."/>
            <person name="Sproer C."/>
            <person name="Yan S."/>
            <person name="Harder J."/>
            <person name="Fuchs B.M."/>
        </authorList>
    </citation>
    <scope>NUCLEOTIDE SEQUENCE [LARGE SCALE GENOMIC DNA]</scope>
    <source>
        <strain evidence="8">NOR51-B</strain>
    </source>
</reference>
<dbReference type="InterPro" id="IPR014746">
    <property type="entry name" value="Gln_synth/guanido_kin_cat_dom"/>
</dbReference>
<dbReference type="OrthoDB" id="9789509at2"/>
<evidence type="ECO:0000256" key="4">
    <source>
        <dbReference type="PROSITE-ProRule" id="PRU01331"/>
    </source>
</evidence>
<keyword evidence="3" id="KW-0460">Magnesium</keyword>
<dbReference type="SMART" id="SM01230">
    <property type="entry name" value="Gln-synt_C"/>
    <property type="match status" value="1"/>
</dbReference>
<dbReference type="AlphaFoldDB" id="B8KSK8"/>
<dbReference type="PROSITE" id="PS51987">
    <property type="entry name" value="GS_CATALYTIC"/>
    <property type="match status" value="1"/>
</dbReference>
<dbReference type="PROSITE" id="PS00181">
    <property type="entry name" value="GLNA_ATP"/>
    <property type="match status" value="1"/>
</dbReference>
<evidence type="ECO:0000256" key="1">
    <source>
        <dbReference type="ARBA" id="ARBA00001946"/>
    </source>
</evidence>